<dbReference type="SUPFAM" id="SSF51430">
    <property type="entry name" value="NAD(P)-linked oxidoreductase"/>
    <property type="match status" value="1"/>
</dbReference>
<dbReference type="AlphaFoldDB" id="A0A916WGB3"/>
<dbReference type="InterPro" id="IPR036812">
    <property type="entry name" value="NAD(P)_OxRdtase_dom_sf"/>
</dbReference>
<reference evidence="3" key="2">
    <citation type="submission" date="2020-09" db="EMBL/GenBank/DDBJ databases">
        <authorList>
            <person name="Sun Q."/>
            <person name="Zhou Y."/>
        </authorList>
    </citation>
    <scope>NUCLEOTIDE SEQUENCE</scope>
    <source>
        <strain evidence="3">CGMCC 1.15322</strain>
    </source>
</reference>
<dbReference type="Gene3D" id="3.20.20.100">
    <property type="entry name" value="NADP-dependent oxidoreductase domain"/>
    <property type="match status" value="1"/>
</dbReference>
<dbReference type="PANTHER" id="PTHR43364">
    <property type="entry name" value="NADH-SPECIFIC METHYLGLYOXAL REDUCTASE-RELATED"/>
    <property type="match status" value="1"/>
</dbReference>
<dbReference type="InterPro" id="IPR050523">
    <property type="entry name" value="AKR_Detox_Biosynth"/>
</dbReference>
<dbReference type="PANTHER" id="PTHR43364:SF4">
    <property type="entry name" value="NAD(P)-LINKED OXIDOREDUCTASE SUPERFAMILY PROTEIN"/>
    <property type="match status" value="1"/>
</dbReference>
<keyword evidence="1" id="KW-0560">Oxidoreductase</keyword>
<dbReference type="InterPro" id="IPR023210">
    <property type="entry name" value="NADP_OxRdtase_dom"/>
</dbReference>
<dbReference type="Pfam" id="PF00248">
    <property type="entry name" value="Aldo_ket_red"/>
    <property type="match status" value="1"/>
</dbReference>
<dbReference type="Proteomes" id="UP000620596">
    <property type="component" value="Unassembled WGS sequence"/>
</dbReference>
<gene>
    <name evidence="3" type="ORF">GCM10011496_14560</name>
</gene>
<feature type="domain" description="NADP-dependent oxidoreductase" evidence="2">
    <location>
        <begin position="9"/>
        <end position="292"/>
    </location>
</feature>
<evidence type="ECO:0000313" key="4">
    <source>
        <dbReference type="Proteomes" id="UP000620596"/>
    </source>
</evidence>
<dbReference type="GO" id="GO:0016491">
    <property type="term" value="F:oxidoreductase activity"/>
    <property type="evidence" value="ECO:0007669"/>
    <property type="project" value="UniProtKB-KW"/>
</dbReference>
<accession>A0A916WGB3</accession>
<proteinExistence type="predicted"/>
<protein>
    <submittedName>
        <fullName evidence="3">Aldo/keto reductase</fullName>
    </submittedName>
</protein>
<dbReference type="GO" id="GO:0005829">
    <property type="term" value="C:cytosol"/>
    <property type="evidence" value="ECO:0007669"/>
    <property type="project" value="TreeGrafter"/>
</dbReference>
<keyword evidence="4" id="KW-1185">Reference proteome</keyword>
<name>A0A916WGB3_9BURK</name>
<evidence type="ECO:0000256" key="1">
    <source>
        <dbReference type="ARBA" id="ARBA00023002"/>
    </source>
</evidence>
<evidence type="ECO:0000259" key="2">
    <source>
        <dbReference type="Pfam" id="PF00248"/>
    </source>
</evidence>
<reference evidence="3" key="1">
    <citation type="journal article" date="2014" name="Int. J. Syst. Evol. Microbiol.">
        <title>Complete genome sequence of Corynebacterium casei LMG S-19264T (=DSM 44701T), isolated from a smear-ripened cheese.</title>
        <authorList>
            <consortium name="US DOE Joint Genome Institute (JGI-PGF)"/>
            <person name="Walter F."/>
            <person name="Albersmeier A."/>
            <person name="Kalinowski J."/>
            <person name="Ruckert C."/>
        </authorList>
    </citation>
    <scope>NUCLEOTIDE SEQUENCE</scope>
    <source>
        <strain evidence="3">CGMCC 1.15322</strain>
    </source>
</reference>
<evidence type="ECO:0000313" key="3">
    <source>
        <dbReference type="EMBL" id="GGA94584.1"/>
    </source>
</evidence>
<dbReference type="EMBL" id="BMIG01000004">
    <property type="protein sequence ID" value="GGA94584.1"/>
    <property type="molecule type" value="Genomic_DNA"/>
</dbReference>
<comment type="caution">
    <text evidence="3">The sequence shown here is derived from an EMBL/GenBank/DDBJ whole genome shotgun (WGS) entry which is preliminary data.</text>
</comment>
<organism evidence="3 4">
    <name type="scientific">Polaromonas eurypsychrophila</name>
    <dbReference type="NCBI Taxonomy" id="1614635"/>
    <lineage>
        <taxon>Bacteria</taxon>
        <taxon>Pseudomonadati</taxon>
        <taxon>Pseudomonadota</taxon>
        <taxon>Betaproteobacteria</taxon>
        <taxon>Burkholderiales</taxon>
        <taxon>Comamonadaceae</taxon>
        <taxon>Polaromonas</taxon>
    </lineage>
</organism>
<sequence>MASVPEISRICFGCEPLGGADWGPISVPDIADAISRALELGVNFFDTADVYGLGLSETRLSEILGARRHDVVIATKGGMSWREATSGGRAAVSRDSSPAYLRTAVEASLRRLRLDRLPVYFIHWPDPGTEIKHTFEFLSRLKEEGKVGHIGCSNFSAAQVRAACEVSEVSLVQLPVNLLGEEMDLEMAELVKEKAIGVVAYNVLANGLLTGKYDTNSRFTQDDRRARLPLFHGEAYLRALLQVTEISARAEAENLTCAQYAIASVLRRGDVVSAILGVKNRAQIEENYSAMSRLFGR</sequence>